<dbReference type="SUPFAM" id="SSF54593">
    <property type="entry name" value="Glyoxalase/Bleomycin resistance protein/Dihydroxybiphenyl dioxygenase"/>
    <property type="match status" value="1"/>
</dbReference>
<dbReference type="InterPro" id="IPR029068">
    <property type="entry name" value="Glyas_Bleomycin-R_OHBP_Dase"/>
</dbReference>
<comment type="pathway">
    <text evidence="2">Secondary metabolite metabolism; methylglyoxal degradation; (R)-lactate from methylglyoxal: step 1/2.</text>
</comment>
<gene>
    <name evidence="15" type="primary">gloA</name>
    <name evidence="15" type="ORF">SCD92_18995</name>
</gene>
<sequence length="134" mass="15614">MDQIITPRLLHVMLRVNNMDLSIDFYTRIFGMKVLRKKDYIDGRFTLAFLGYDEESKSTVVELTHNWDEQSYEKGNAFGHLAFAVKDIFTFFGNLKKDNVKFTREPSPMKFDASETIAFISDPDGYTIELIERP</sequence>
<evidence type="ECO:0000256" key="8">
    <source>
        <dbReference type="ARBA" id="ARBA00030291"/>
    </source>
</evidence>
<comment type="catalytic activity">
    <reaction evidence="13">
        <text>(R)-S-lactoylglutathione = methylglyoxal + glutathione</text>
        <dbReference type="Rhea" id="RHEA:19069"/>
        <dbReference type="ChEBI" id="CHEBI:17158"/>
        <dbReference type="ChEBI" id="CHEBI:57474"/>
        <dbReference type="ChEBI" id="CHEBI:57925"/>
        <dbReference type="EC" id="4.4.1.5"/>
    </reaction>
</comment>
<evidence type="ECO:0000313" key="16">
    <source>
        <dbReference type="Proteomes" id="UP001273505"/>
    </source>
</evidence>
<reference evidence="15 16" key="1">
    <citation type="submission" date="2023-11" db="EMBL/GenBank/DDBJ databases">
        <title>Gilvimarinus fulvus sp. nov., isolated from the surface of Kelp.</title>
        <authorList>
            <person name="Sun Y.Y."/>
            <person name="Gong Y."/>
            <person name="Du Z.J."/>
        </authorList>
    </citation>
    <scope>NUCLEOTIDE SEQUENCE [LARGE SCALE GENOMIC DNA]</scope>
    <source>
        <strain evidence="15 16">SDUM040013</strain>
    </source>
</reference>
<dbReference type="PROSITE" id="PS00934">
    <property type="entry name" value="GLYOXALASE_I_1"/>
    <property type="match status" value="1"/>
</dbReference>
<proteinExistence type="inferred from homology"/>
<evidence type="ECO:0000256" key="10">
    <source>
        <dbReference type="ARBA" id="ARBA00030892"/>
    </source>
</evidence>
<keyword evidence="16" id="KW-1185">Reference proteome</keyword>
<evidence type="ECO:0000256" key="9">
    <source>
        <dbReference type="ARBA" id="ARBA00030537"/>
    </source>
</evidence>
<dbReference type="InterPro" id="IPR004360">
    <property type="entry name" value="Glyas_Fos-R_dOase_dom"/>
</dbReference>
<dbReference type="Gene3D" id="3.10.180.10">
    <property type="entry name" value="2,3-Dihydroxybiphenyl 1,2-Dioxygenase, domain 1"/>
    <property type="match status" value="1"/>
</dbReference>
<keyword evidence="7 15" id="KW-0456">Lyase</keyword>
<keyword evidence="6" id="KW-0479">Metal-binding</keyword>
<comment type="cofactor">
    <cofactor evidence="1">
        <name>Ni(2+)</name>
        <dbReference type="ChEBI" id="CHEBI:49786"/>
    </cofactor>
</comment>
<dbReference type="InterPro" id="IPR004361">
    <property type="entry name" value="Glyoxalase_1"/>
</dbReference>
<evidence type="ECO:0000256" key="13">
    <source>
        <dbReference type="ARBA" id="ARBA00048273"/>
    </source>
</evidence>
<evidence type="ECO:0000256" key="6">
    <source>
        <dbReference type="ARBA" id="ARBA00022723"/>
    </source>
</evidence>
<evidence type="ECO:0000259" key="14">
    <source>
        <dbReference type="PROSITE" id="PS51819"/>
    </source>
</evidence>
<evidence type="ECO:0000256" key="1">
    <source>
        <dbReference type="ARBA" id="ARBA00001967"/>
    </source>
</evidence>
<dbReference type="RefSeq" id="WP_302723066.1">
    <property type="nucleotide sequence ID" value="NZ_JAULRU010000577.1"/>
</dbReference>
<evidence type="ECO:0000256" key="5">
    <source>
        <dbReference type="ARBA" id="ARBA00022596"/>
    </source>
</evidence>
<evidence type="ECO:0000256" key="3">
    <source>
        <dbReference type="ARBA" id="ARBA00010363"/>
    </source>
</evidence>
<dbReference type="GO" id="GO:0004462">
    <property type="term" value="F:lactoylglutathione lyase activity"/>
    <property type="evidence" value="ECO:0007669"/>
    <property type="project" value="UniProtKB-EC"/>
</dbReference>
<name>A0ABU4S3F0_9GAMM</name>
<dbReference type="PANTHER" id="PTHR46036">
    <property type="entry name" value="LACTOYLGLUTATHIONE LYASE"/>
    <property type="match status" value="1"/>
</dbReference>
<dbReference type="InterPro" id="IPR037523">
    <property type="entry name" value="VOC_core"/>
</dbReference>
<evidence type="ECO:0000256" key="2">
    <source>
        <dbReference type="ARBA" id="ARBA00005008"/>
    </source>
</evidence>
<keyword evidence="5" id="KW-0533">Nickel</keyword>
<evidence type="ECO:0000256" key="7">
    <source>
        <dbReference type="ARBA" id="ARBA00023239"/>
    </source>
</evidence>
<dbReference type="NCBIfam" id="TIGR00068">
    <property type="entry name" value="glyox_I"/>
    <property type="match status" value="1"/>
</dbReference>
<accession>A0ABU4S3F0</accession>
<comment type="caution">
    <text evidence="15">The sequence shown here is derived from an EMBL/GenBank/DDBJ whole genome shotgun (WGS) entry which is preliminary data.</text>
</comment>
<evidence type="ECO:0000256" key="4">
    <source>
        <dbReference type="ARBA" id="ARBA00012081"/>
    </source>
</evidence>
<dbReference type="EMBL" id="JAXAFO010000062">
    <property type="protein sequence ID" value="MDX6851464.1"/>
    <property type="molecule type" value="Genomic_DNA"/>
</dbReference>
<evidence type="ECO:0000256" key="11">
    <source>
        <dbReference type="ARBA" id="ARBA00032460"/>
    </source>
</evidence>
<feature type="domain" description="VOC" evidence="14">
    <location>
        <begin position="8"/>
        <end position="133"/>
    </location>
</feature>
<protein>
    <recommendedName>
        <fullName evidence="4">lactoylglutathione lyase</fullName>
        <ecNumber evidence="4">4.4.1.5</ecNumber>
    </recommendedName>
    <alternativeName>
        <fullName evidence="10">Aldoketomutase</fullName>
    </alternativeName>
    <alternativeName>
        <fullName evidence="9">Glyoxalase I</fullName>
    </alternativeName>
    <alternativeName>
        <fullName evidence="8">Ketone-aldehyde mutase</fullName>
    </alternativeName>
    <alternativeName>
        <fullName evidence="11">Methylglyoxalase</fullName>
    </alternativeName>
    <alternativeName>
        <fullName evidence="12">S-D-lactoylglutathione methylglyoxal lyase</fullName>
    </alternativeName>
</protein>
<dbReference type="Pfam" id="PF00903">
    <property type="entry name" value="Glyoxalase"/>
    <property type="match status" value="1"/>
</dbReference>
<evidence type="ECO:0000256" key="12">
    <source>
        <dbReference type="ARBA" id="ARBA00033298"/>
    </source>
</evidence>
<dbReference type="PANTHER" id="PTHR46036:SF5">
    <property type="entry name" value="LACTOYLGLUTATHIONE LYASE"/>
    <property type="match status" value="1"/>
</dbReference>
<dbReference type="EC" id="4.4.1.5" evidence="4"/>
<organism evidence="15 16">
    <name type="scientific">Gilvimarinus gilvus</name>
    <dbReference type="NCBI Taxonomy" id="3058038"/>
    <lineage>
        <taxon>Bacteria</taxon>
        <taxon>Pseudomonadati</taxon>
        <taxon>Pseudomonadota</taxon>
        <taxon>Gammaproteobacteria</taxon>
        <taxon>Cellvibrionales</taxon>
        <taxon>Cellvibrionaceae</taxon>
        <taxon>Gilvimarinus</taxon>
    </lineage>
</organism>
<dbReference type="Proteomes" id="UP001273505">
    <property type="component" value="Unassembled WGS sequence"/>
</dbReference>
<dbReference type="InterPro" id="IPR018146">
    <property type="entry name" value="Glyoxalase_1_CS"/>
</dbReference>
<evidence type="ECO:0000313" key="15">
    <source>
        <dbReference type="EMBL" id="MDX6851464.1"/>
    </source>
</evidence>
<comment type="similarity">
    <text evidence="3">Belongs to the glyoxalase I family.</text>
</comment>
<dbReference type="PROSITE" id="PS51819">
    <property type="entry name" value="VOC"/>
    <property type="match status" value="1"/>
</dbReference>